<name>A0A6M1RU74_9BACT</name>
<dbReference type="InterPro" id="IPR038763">
    <property type="entry name" value="DHH_sf"/>
</dbReference>
<dbReference type="Pfam" id="PF02272">
    <property type="entry name" value="DHHA1"/>
    <property type="match status" value="1"/>
</dbReference>
<comment type="caution">
    <text evidence="2">The sequence shown here is derived from an EMBL/GenBank/DDBJ whole genome shotgun (WGS) entry which is preliminary data.</text>
</comment>
<dbReference type="Gene3D" id="3.10.310.30">
    <property type="match status" value="1"/>
</dbReference>
<evidence type="ECO:0000313" key="3">
    <source>
        <dbReference type="Proteomes" id="UP000477311"/>
    </source>
</evidence>
<gene>
    <name evidence="2" type="ORF">G4L39_06015</name>
</gene>
<sequence length="305" mass="34158">MVPLPKPDVILTHESDLDGLLAGVLLRRLAEAEFGERPRLEAWSYHGLRQRPMHETVAWVTDLSWESRMDRPHWVIIDHHPYETPPKHAHLIHDPHKSAALLCYELCRQAGLGSPQLDRLVHLSNVADLFLDSDPDFELASDYANLVKIYGFWNLMTLVDEQIERLLDHPLLEVMRVKRQVENPIGLAWSRENIVEIAPGVGLVETVVGNPNLIMHALLDDPGVRYSVLMTLVRRGNGAMAVSLRSRHGEASAIAARLQGGGHPNAAAATLPRSVRTPQDAVQYLRQVLNPKGEVHLNPLQDLFA</sequence>
<dbReference type="EMBL" id="JAAKYA010000042">
    <property type="protein sequence ID" value="NGO38951.1"/>
    <property type="molecule type" value="Genomic_DNA"/>
</dbReference>
<organism evidence="2 3">
    <name type="scientific">Limisphaera ngatamarikiensis</name>
    <dbReference type="NCBI Taxonomy" id="1324935"/>
    <lineage>
        <taxon>Bacteria</taxon>
        <taxon>Pseudomonadati</taxon>
        <taxon>Verrucomicrobiota</taxon>
        <taxon>Verrucomicrobiia</taxon>
        <taxon>Limisphaerales</taxon>
        <taxon>Limisphaeraceae</taxon>
        <taxon>Limisphaera</taxon>
    </lineage>
</organism>
<dbReference type="Proteomes" id="UP000477311">
    <property type="component" value="Unassembled WGS sequence"/>
</dbReference>
<dbReference type="AlphaFoldDB" id="A0A6M1RU74"/>
<reference evidence="2 3" key="1">
    <citation type="submission" date="2020-02" db="EMBL/GenBank/DDBJ databases">
        <title>Draft genome sequence of Limisphaera ngatamarikiensis NGM72.4T, a thermophilic Verrucomicrobia grouped in subdivision 3.</title>
        <authorList>
            <person name="Carere C.R."/>
            <person name="Steen J."/>
            <person name="Hugenholtz P."/>
            <person name="Stott M.B."/>
        </authorList>
    </citation>
    <scope>NUCLEOTIDE SEQUENCE [LARGE SCALE GENOMIC DNA]</scope>
    <source>
        <strain evidence="2 3">NGM72.4</strain>
    </source>
</reference>
<feature type="domain" description="DHHA1" evidence="1">
    <location>
        <begin position="229"/>
        <end position="287"/>
    </location>
</feature>
<evidence type="ECO:0000259" key="1">
    <source>
        <dbReference type="Pfam" id="PF02272"/>
    </source>
</evidence>
<keyword evidence="3" id="KW-1185">Reference proteome</keyword>
<protein>
    <submittedName>
        <fullName evidence="2">DHH family phosphoesterase</fullName>
    </submittedName>
</protein>
<evidence type="ECO:0000313" key="2">
    <source>
        <dbReference type="EMBL" id="NGO38951.1"/>
    </source>
</evidence>
<proteinExistence type="predicted"/>
<dbReference type="RefSeq" id="WP_165106696.1">
    <property type="nucleotide sequence ID" value="NZ_JAAKYA010000042.1"/>
</dbReference>
<accession>A0A6M1RU74</accession>
<dbReference type="SUPFAM" id="SSF64182">
    <property type="entry name" value="DHH phosphoesterases"/>
    <property type="match status" value="1"/>
</dbReference>
<dbReference type="InterPro" id="IPR003156">
    <property type="entry name" value="DHHA1_dom"/>
</dbReference>
<dbReference type="GO" id="GO:0003676">
    <property type="term" value="F:nucleic acid binding"/>
    <property type="evidence" value="ECO:0007669"/>
    <property type="project" value="InterPro"/>
</dbReference>